<proteinExistence type="predicted"/>
<organism evidence="9 10">
    <name type="scientific">Tropilaelaps mercedesae</name>
    <dbReference type="NCBI Taxonomy" id="418985"/>
    <lineage>
        <taxon>Eukaryota</taxon>
        <taxon>Metazoa</taxon>
        <taxon>Ecdysozoa</taxon>
        <taxon>Arthropoda</taxon>
        <taxon>Chelicerata</taxon>
        <taxon>Arachnida</taxon>
        <taxon>Acari</taxon>
        <taxon>Parasitiformes</taxon>
        <taxon>Mesostigmata</taxon>
        <taxon>Gamasina</taxon>
        <taxon>Dermanyssoidea</taxon>
        <taxon>Laelapidae</taxon>
        <taxon>Tropilaelaps</taxon>
    </lineage>
</organism>
<evidence type="ECO:0000256" key="8">
    <source>
        <dbReference type="SAM" id="MobiDB-lite"/>
    </source>
</evidence>
<comment type="pathway">
    <text evidence="3">Protein modification; protein ubiquitination.</text>
</comment>
<comment type="subcellular location">
    <subcellularLocation>
        <location evidence="2">Membrane</location>
    </subcellularLocation>
</comment>
<dbReference type="OrthoDB" id="10057496at2759"/>
<protein>
    <recommendedName>
        <fullName evidence="4">RING-type E3 ubiquitin transferase</fullName>
        <ecNumber evidence="4">2.3.2.27</ecNumber>
    </recommendedName>
</protein>
<name>A0A1V9XBA6_9ACAR</name>
<accession>A0A1V9XBA6</accession>
<dbReference type="GO" id="GO:0061630">
    <property type="term" value="F:ubiquitin protein ligase activity"/>
    <property type="evidence" value="ECO:0007669"/>
    <property type="project" value="UniProtKB-EC"/>
</dbReference>
<evidence type="ECO:0000313" key="10">
    <source>
        <dbReference type="Proteomes" id="UP000192247"/>
    </source>
</evidence>
<dbReference type="PANTHER" id="PTHR46661">
    <property type="entry name" value="E3 UBIQUITIN-PROTEIN LIGASE ZNRF1-LIKE PROTEIN"/>
    <property type="match status" value="1"/>
</dbReference>
<dbReference type="STRING" id="418985.A0A1V9XBA6"/>
<dbReference type="InterPro" id="IPR013083">
    <property type="entry name" value="Znf_RING/FYVE/PHD"/>
</dbReference>
<evidence type="ECO:0000256" key="7">
    <source>
        <dbReference type="ARBA" id="ARBA00023136"/>
    </source>
</evidence>
<dbReference type="GO" id="GO:0005737">
    <property type="term" value="C:cytoplasm"/>
    <property type="evidence" value="ECO:0007669"/>
    <property type="project" value="TreeGrafter"/>
</dbReference>
<evidence type="ECO:0000256" key="2">
    <source>
        <dbReference type="ARBA" id="ARBA00004370"/>
    </source>
</evidence>
<dbReference type="PANTHER" id="PTHR46661:SF4">
    <property type="entry name" value="RING-TYPE DOMAIN-CONTAINING PROTEIN"/>
    <property type="match status" value="1"/>
</dbReference>
<dbReference type="EMBL" id="MNPL01016659">
    <property type="protein sequence ID" value="OQR70681.1"/>
    <property type="molecule type" value="Genomic_DNA"/>
</dbReference>
<dbReference type="InParanoid" id="A0A1V9XBA6"/>
<evidence type="ECO:0000256" key="3">
    <source>
        <dbReference type="ARBA" id="ARBA00004906"/>
    </source>
</evidence>
<evidence type="ECO:0000313" key="9">
    <source>
        <dbReference type="EMBL" id="OQR70681.1"/>
    </source>
</evidence>
<gene>
    <name evidence="9" type="ORF">BIW11_01642</name>
</gene>
<evidence type="ECO:0000256" key="6">
    <source>
        <dbReference type="ARBA" id="ARBA00022786"/>
    </source>
</evidence>
<comment type="caution">
    <text evidence="9">The sequence shown here is derived from an EMBL/GenBank/DDBJ whole genome shotgun (WGS) entry which is preliminary data.</text>
</comment>
<dbReference type="GO" id="GO:0070936">
    <property type="term" value="P:protein K48-linked ubiquitination"/>
    <property type="evidence" value="ECO:0007669"/>
    <property type="project" value="TreeGrafter"/>
</dbReference>
<keyword evidence="10" id="KW-1185">Reference proteome</keyword>
<sequence length="290" mass="32442">MSRRPWALPTFRIPLRIRCPVCSRAVLPHDCELHLVLCLTKPSLAYNEELLTEARPDSECVICLEEFAAGQTIARLPCLCIYHKRQRRSVGRRDLRKFHFTMKDQCTASHRKPLKFTSPYGRRKLKWTSLGARVTTSATSFDTGAQVEWRPKSPIDGHPDLLVGLLLENGDTVTSHPALTRGSASTDPVRSTPATDRCRTPRGGWSTFARMTSNLPLDGKTTSSSATCSTASTQQRRFIGAAIQSAHGCRSAHVEQRKENQPFLDLTGARRRLCRRTRSGKMTPERTISA</sequence>
<dbReference type="EC" id="2.3.2.27" evidence="4"/>
<keyword evidence="7" id="KW-0472">Membrane</keyword>
<reference evidence="9 10" key="1">
    <citation type="journal article" date="2017" name="Gigascience">
        <title>Draft genome of the honey bee ectoparasitic mite, Tropilaelaps mercedesae, is shaped by the parasitic life history.</title>
        <authorList>
            <person name="Dong X."/>
            <person name="Armstrong S.D."/>
            <person name="Xia D."/>
            <person name="Makepeace B.L."/>
            <person name="Darby A.C."/>
            <person name="Kadowaki T."/>
        </authorList>
    </citation>
    <scope>NUCLEOTIDE SEQUENCE [LARGE SCALE GENOMIC DNA]</scope>
    <source>
        <strain evidence="9">Wuxi-XJTLU</strain>
    </source>
</reference>
<keyword evidence="5" id="KW-0808">Transferase</keyword>
<dbReference type="Proteomes" id="UP000192247">
    <property type="component" value="Unassembled WGS sequence"/>
</dbReference>
<evidence type="ECO:0000256" key="4">
    <source>
        <dbReference type="ARBA" id="ARBA00012483"/>
    </source>
</evidence>
<comment type="catalytic activity">
    <reaction evidence="1">
        <text>S-ubiquitinyl-[E2 ubiquitin-conjugating enzyme]-L-cysteine + [acceptor protein]-L-lysine = [E2 ubiquitin-conjugating enzyme]-L-cysteine + N(6)-ubiquitinyl-[acceptor protein]-L-lysine.</text>
        <dbReference type="EC" id="2.3.2.27"/>
    </reaction>
</comment>
<feature type="region of interest" description="Disordered" evidence="8">
    <location>
        <begin position="176"/>
        <end position="198"/>
    </location>
</feature>
<keyword evidence="6" id="KW-0833">Ubl conjugation pathway</keyword>
<dbReference type="AlphaFoldDB" id="A0A1V9XBA6"/>
<dbReference type="InterPro" id="IPR051878">
    <property type="entry name" value="ZNRF_ubiq-protein_ligase"/>
</dbReference>
<dbReference type="GO" id="GO:0043161">
    <property type="term" value="P:proteasome-mediated ubiquitin-dependent protein catabolic process"/>
    <property type="evidence" value="ECO:0007669"/>
    <property type="project" value="TreeGrafter"/>
</dbReference>
<dbReference type="Gene3D" id="3.30.40.10">
    <property type="entry name" value="Zinc/RING finger domain, C3HC4 (zinc finger)"/>
    <property type="match status" value="1"/>
</dbReference>
<evidence type="ECO:0000256" key="1">
    <source>
        <dbReference type="ARBA" id="ARBA00000900"/>
    </source>
</evidence>
<evidence type="ECO:0000256" key="5">
    <source>
        <dbReference type="ARBA" id="ARBA00022679"/>
    </source>
</evidence>
<feature type="compositionally biased region" description="Polar residues" evidence="8">
    <location>
        <begin position="176"/>
        <end position="194"/>
    </location>
</feature>
<dbReference type="GO" id="GO:0016020">
    <property type="term" value="C:membrane"/>
    <property type="evidence" value="ECO:0007669"/>
    <property type="project" value="UniProtKB-SubCell"/>
</dbReference>